<comment type="cofactor">
    <cofactor evidence="1 6">
        <name>pyridoxal 5'-phosphate</name>
        <dbReference type="ChEBI" id="CHEBI:597326"/>
    </cofactor>
</comment>
<evidence type="ECO:0000256" key="4">
    <source>
        <dbReference type="ARBA" id="ARBA00022679"/>
    </source>
</evidence>
<dbReference type="Gene3D" id="3.90.1150.10">
    <property type="entry name" value="Aspartate Aminotransferase, domain 1"/>
    <property type="match status" value="1"/>
</dbReference>
<keyword evidence="4 6" id="KW-0808">Transferase</keyword>
<gene>
    <name evidence="8" type="ORF">SAMN04488087_1484</name>
</gene>
<dbReference type="Pfam" id="PF00155">
    <property type="entry name" value="Aminotran_1_2"/>
    <property type="match status" value="1"/>
</dbReference>
<name>A0A1M6TQ36_9BACT</name>
<dbReference type="Proteomes" id="UP000185812">
    <property type="component" value="Unassembled WGS sequence"/>
</dbReference>
<reference evidence="9" key="1">
    <citation type="submission" date="2016-11" db="EMBL/GenBank/DDBJ databases">
        <authorList>
            <person name="Varghese N."/>
            <person name="Submissions S."/>
        </authorList>
    </citation>
    <scope>NUCLEOTIDE SEQUENCE [LARGE SCALE GENOMIC DNA]</scope>
    <source>
        <strain evidence="9">DSM 22212</strain>
    </source>
</reference>
<dbReference type="PANTHER" id="PTHR46383">
    <property type="entry name" value="ASPARTATE AMINOTRANSFERASE"/>
    <property type="match status" value="1"/>
</dbReference>
<dbReference type="InterPro" id="IPR015422">
    <property type="entry name" value="PyrdxlP-dep_Trfase_small"/>
</dbReference>
<dbReference type="InterPro" id="IPR004838">
    <property type="entry name" value="NHTrfase_class1_PyrdxlP-BS"/>
</dbReference>
<dbReference type="InterPro" id="IPR015421">
    <property type="entry name" value="PyrdxlP-dep_Trfase_major"/>
</dbReference>
<evidence type="ECO:0000256" key="6">
    <source>
        <dbReference type="RuleBase" id="RU000481"/>
    </source>
</evidence>
<dbReference type="InterPro" id="IPR004839">
    <property type="entry name" value="Aminotransferase_I/II_large"/>
</dbReference>
<evidence type="ECO:0000313" key="9">
    <source>
        <dbReference type="Proteomes" id="UP000185812"/>
    </source>
</evidence>
<dbReference type="CDD" id="cd00609">
    <property type="entry name" value="AAT_like"/>
    <property type="match status" value="1"/>
</dbReference>
<dbReference type="GO" id="GO:0006520">
    <property type="term" value="P:amino acid metabolic process"/>
    <property type="evidence" value="ECO:0007669"/>
    <property type="project" value="InterPro"/>
</dbReference>
<evidence type="ECO:0000259" key="7">
    <source>
        <dbReference type="Pfam" id="PF00155"/>
    </source>
</evidence>
<protein>
    <recommendedName>
        <fullName evidence="6">Aminotransferase</fullName>
        <ecNumber evidence="6">2.6.1.-</ecNumber>
    </recommendedName>
</protein>
<dbReference type="EC" id="2.6.1.-" evidence="6"/>
<proteinExistence type="inferred from homology"/>
<dbReference type="AlphaFoldDB" id="A0A1M6TQ36"/>
<sequence>MSVQLDALNPRVMAVQPSATLAMTARARQLRREGKPVIGLSAGEPDFDTPAPITEAAIQAIREGFTHYTENAGMLELREAICRKLAEENGLEYTPDQILCTNGAKQAVAMAIEVLCRPEDEVLIPAPYWVSYPEMVRLAGATPVILPTSVETGYRLTPAQLEAAITERTRLLILCSPSNPTGTVYTPEELEALAEVLRRHEHVYVLSDEIYEYILFDAEHLSFARLPGMKARTITVNGFSKGFAMTGWRLGYLAAEQPIVRAAAKVQSQFTSAPCSISQKAGLAALQMDKAPIQEMVAAFRQRRDFVLERLQAIEGITCPKPEGAFYLFPQVSAFYGRRTPDGQTITDSESLCLYLLEQCHVALVPGQAFGDPNGLRISYAASMEDLREAMERIEAGLAALQ</sequence>
<evidence type="ECO:0000256" key="2">
    <source>
        <dbReference type="ARBA" id="ARBA00007441"/>
    </source>
</evidence>
<evidence type="ECO:0000256" key="3">
    <source>
        <dbReference type="ARBA" id="ARBA00022576"/>
    </source>
</evidence>
<evidence type="ECO:0000256" key="5">
    <source>
        <dbReference type="ARBA" id="ARBA00022898"/>
    </source>
</evidence>
<keyword evidence="5" id="KW-0663">Pyridoxal phosphate</keyword>
<accession>A0A1M6TQ36</accession>
<dbReference type="FunFam" id="3.40.640.10:FF:000033">
    <property type="entry name" value="Aspartate aminotransferase"/>
    <property type="match status" value="1"/>
</dbReference>
<feature type="domain" description="Aminotransferase class I/classII large" evidence="7">
    <location>
        <begin position="36"/>
        <end position="394"/>
    </location>
</feature>
<dbReference type="RefSeq" id="WP_072715340.1">
    <property type="nucleotide sequence ID" value="NZ_FRAU01000004.1"/>
</dbReference>
<dbReference type="PROSITE" id="PS00105">
    <property type="entry name" value="AA_TRANSFER_CLASS_1"/>
    <property type="match status" value="1"/>
</dbReference>
<dbReference type="InterPro" id="IPR050596">
    <property type="entry name" value="AspAT/PAT-like"/>
</dbReference>
<organism evidence="8 9">
    <name type="scientific">Rhodothermus profundi</name>
    <dbReference type="NCBI Taxonomy" id="633813"/>
    <lineage>
        <taxon>Bacteria</taxon>
        <taxon>Pseudomonadati</taxon>
        <taxon>Rhodothermota</taxon>
        <taxon>Rhodothermia</taxon>
        <taxon>Rhodothermales</taxon>
        <taxon>Rhodothermaceae</taxon>
        <taxon>Rhodothermus</taxon>
    </lineage>
</organism>
<evidence type="ECO:0000256" key="1">
    <source>
        <dbReference type="ARBA" id="ARBA00001933"/>
    </source>
</evidence>
<dbReference type="OrthoDB" id="9802328at2"/>
<dbReference type="Gene3D" id="3.40.640.10">
    <property type="entry name" value="Type I PLP-dependent aspartate aminotransferase-like (Major domain)"/>
    <property type="match status" value="1"/>
</dbReference>
<dbReference type="GO" id="GO:0030170">
    <property type="term" value="F:pyridoxal phosphate binding"/>
    <property type="evidence" value="ECO:0007669"/>
    <property type="project" value="InterPro"/>
</dbReference>
<keyword evidence="9" id="KW-1185">Reference proteome</keyword>
<dbReference type="SUPFAM" id="SSF53383">
    <property type="entry name" value="PLP-dependent transferases"/>
    <property type="match status" value="1"/>
</dbReference>
<evidence type="ECO:0000313" key="8">
    <source>
        <dbReference type="EMBL" id="SHK59030.1"/>
    </source>
</evidence>
<dbReference type="EMBL" id="FRAU01000004">
    <property type="protein sequence ID" value="SHK59030.1"/>
    <property type="molecule type" value="Genomic_DNA"/>
</dbReference>
<dbReference type="PANTHER" id="PTHR46383:SF1">
    <property type="entry name" value="ASPARTATE AMINOTRANSFERASE"/>
    <property type="match status" value="1"/>
</dbReference>
<dbReference type="STRING" id="633813.SAMN04488087_1484"/>
<comment type="similarity">
    <text evidence="2 6">Belongs to the class-I pyridoxal-phosphate-dependent aminotransferase family.</text>
</comment>
<dbReference type="InterPro" id="IPR015424">
    <property type="entry name" value="PyrdxlP-dep_Trfase"/>
</dbReference>
<dbReference type="GO" id="GO:0008483">
    <property type="term" value="F:transaminase activity"/>
    <property type="evidence" value="ECO:0007669"/>
    <property type="project" value="UniProtKB-KW"/>
</dbReference>
<keyword evidence="3 6" id="KW-0032">Aminotransferase</keyword>